<dbReference type="AlphaFoldDB" id="A0A1M7MDR4"/>
<dbReference type="InterPro" id="IPR033985">
    <property type="entry name" value="SusD-like_N"/>
</dbReference>
<dbReference type="InterPro" id="IPR011990">
    <property type="entry name" value="TPR-like_helical_dom_sf"/>
</dbReference>
<evidence type="ECO:0000313" key="2">
    <source>
        <dbReference type="EMBL" id="SHM88960.1"/>
    </source>
</evidence>
<sequence>MKKINNIIIGFIVLTCVACSEDLLDKDPVSSFSAQGFYQNASDAQAGVYGTYDALQSVMRVNFAYWGEGRADAVSTIQAGDPGLLQQNNLTPIMSSASWNNLYEMISRANYAIKYIPDVFGEDSPLGGELMGQARALRALGYFYAVRIWGDVPLILEPYESIDQDIFLEKADESQIMDQIIDDLSFVLR</sequence>
<dbReference type="STRING" id="143223.SAMN05878281_2426"/>
<dbReference type="Proteomes" id="UP000190235">
    <property type="component" value="Chromosome I"/>
</dbReference>
<accession>A0A1M7MDR4</accession>
<dbReference type="OrthoDB" id="5694214at2"/>
<organism evidence="2 3">
    <name type="scientific">Salegentibacter salegens</name>
    <dbReference type="NCBI Taxonomy" id="143223"/>
    <lineage>
        <taxon>Bacteria</taxon>
        <taxon>Pseudomonadati</taxon>
        <taxon>Bacteroidota</taxon>
        <taxon>Flavobacteriia</taxon>
        <taxon>Flavobacteriales</taxon>
        <taxon>Flavobacteriaceae</taxon>
        <taxon>Salegentibacter</taxon>
    </lineage>
</organism>
<dbReference type="EMBL" id="LT670848">
    <property type="protein sequence ID" value="SHM88960.1"/>
    <property type="molecule type" value="Genomic_DNA"/>
</dbReference>
<proteinExistence type="predicted"/>
<reference evidence="3" key="1">
    <citation type="submission" date="2016-11" db="EMBL/GenBank/DDBJ databases">
        <authorList>
            <person name="Varghese N."/>
            <person name="Submissions S."/>
        </authorList>
    </citation>
    <scope>NUCLEOTIDE SEQUENCE [LARGE SCALE GENOMIC DNA]</scope>
    <source>
        <strain evidence="3">ACAM 48</strain>
    </source>
</reference>
<dbReference type="RefSeq" id="WP_079736602.1">
    <property type="nucleotide sequence ID" value="NZ_LT670848.1"/>
</dbReference>
<keyword evidence="3" id="KW-1185">Reference proteome</keyword>
<gene>
    <name evidence="2" type="ORF">SAMN05878281_2426</name>
</gene>
<evidence type="ECO:0000313" key="3">
    <source>
        <dbReference type="Proteomes" id="UP000190235"/>
    </source>
</evidence>
<evidence type="ECO:0000259" key="1">
    <source>
        <dbReference type="Pfam" id="PF14322"/>
    </source>
</evidence>
<dbReference type="SUPFAM" id="SSF48452">
    <property type="entry name" value="TPR-like"/>
    <property type="match status" value="1"/>
</dbReference>
<name>A0A1M7MDR4_9FLAO</name>
<feature type="domain" description="SusD-like N-terminal" evidence="1">
    <location>
        <begin position="87"/>
        <end position="185"/>
    </location>
</feature>
<dbReference type="Pfam" id="PF14322">
    <property type="entry name" value="SusD-like_3"/>
    <property type="match status" value="1"/>
</dbReference>
<protein>
    <submittedName>
        <fullName evidence="2">Starch-binding associating with outer membrane</fullName>
    </submittedName>
</protein>
<dbReference type="Gene3D" id="1.25.40.390">
    <property type="match status" value="1"/>
</dbReference>